<feature type="transmembrane region" description="Helical" evidence="6">
    <location>
        <begin position="150"/>
        <end position="171"/>
    </location>
</feature>
<name>A0ABR7X0C1_9SPHI</name>
<comment type="caution">
    <text evidence="7">The sequence shown here is derived from an EMBL/GenBank/DDBJ whole genome shotgun (WGS) entry which is preliminary data.</text>
</comment>
<dbReference type="Pfam" id="PF07690">
    <property type="entry name" value="MFS_1"/>
    <property type="match status" value="1"/>
</dbReference>
<evidence type="ECO:0000256" key="2">
    <source>
        <dbReference type="ARBA" id="ARBA00022475"/>
    </source>
</evidence>
<feature type="transmembrane region" description="Helical" evidence="6">
    <location>
        <begin position="378"/>
        <end position="402"/>
    </location>
</feature>
<evidence type="ECO:0000256" key="4">
    <source>
        <dbReference type="ARBA" id="ARBA00022989"/>
    </source>
</evidence>
<dbReference type="RefSeq" id="WP_191173950.1">
    <property type="nucleotide sequence ID" value="NZ_JACWMW010000001.1"/>
</dbReference>
<keyword evidence="4 6" id="KW-1133">Transmembrane helix</keyword>
<feature type="transmembrane region" description="Helical" evidence="6">
    <location>
        <begin position="111"/>
        <end position="138"/>
    </location>
</feature>
<keyword evidence="2" id="KW-1003">Cell membrane</keyword>
<feature type="transmembrane region" description="Helical" evidence="6">
    <location>
        <begin position="409"/>
        <end position="431"/>
    </location>
</feature>
<evidence type="ECO:0000313" key="7">
    <source>
        <dbReference type="EMBL" id="MBD1384042.1"/>
    </source>
</evidence>
<dbReference type="PANTHER" id="PTHR43702">
    <property type="entry name" value="L-FUCOSE-PROTON SYMPORTER"/>
    <property type="match status" value="1"/>
</dbReference>
<protein>
    <submittedName>
        <fullName evidence="7">MFS transporter</fullName>
    </submittedName>
</protein>
<evidence type="ECO:0000256" key="5">
    <source>
        <dbReference type="ARBA" id="ARBA00023136"/>
    </source>
</evidence>
<feature type="transmembrane region" description="Helical" evidence="6">
    <location>
        <begin position="337"/>
        <end position="358"/>
    </location>
</feature>
<evidence type="ECO:0000256" key="3">
    <source>
        <dbReference type="ARBA" id="ARBA00022692"/>
    </source>
</evidence>
<feature type="transmembrane region" description="Helical" evidence="6">
    <location>
        <begin position="305"/>
        <end position="325"/>
    </location>
</feature>
<feature type="transmembrane region" description="Helical" evidence="6">
    <location>
        <begin position="461"/>
        <end position="479"/>
    </location>
</feature>
<dbReference type="Gene3D" id="1.20.1250.20">
    <property type="entry name" value="MFS general substrate transporter like domains"/>
    <property type="match status" value="2"/>
</dbReference>
<feature type="transmembrane region" description="Helical" evidence="6">
    <location>
        <begin position="485"/>
        <end position="507"/>
    </location>
</feature>
<feature type="transmembrane region" description="Helical" evidence="6">
    <location>
        <begin position="544"/>
        <end position="563"/>
    </location>
</feature>
<feature type="transmembrane region" description="Helical" evidence="6">
    <location>
        <begin position="519"/>
        <end position="538"/>
    </location>
</feature>
<keyword evidence="5 6" id="KW-0472">Membrane</keyword>
<evidence type="ECO:0000313" key="8">
    <source>
        <dbReference type="Proteomes" id="UP000618754"/>
    </source>
</evidence>
<reference evidence="7 8" key="1">
    <citation type="submission" date="2020-09" db="EMBL/GenBank/DDBJ databases">
        <title>Novel species of Mucilaginibacter isolated from a glacier on the Tibetan Plateau.</title>
        <authorList>
            <person name="Liu Q."/>
            <person name="Xin Y.-H."/>
        </authorList>
    </citation>
    <scope>NUCLEOTIDE SEQUENCE [LARGE SCALE GENOMIC DNA]</scope>
    <source>
        <strain evidence="7 8">CGMCC 1.13878</strain>
    </source>
</reference>
<feature type="transmembrane region" description="Helical" evidence="6">
    <location>
        <begin position="56"/>
        <end position="75"/>
    </location>
</feature>
<dbReference type="InterPro" id="IPR036259">
    <property type="entry name" value="MFS_trans_sf"/>
</dbReference>
<proteinExistence type="predicted"/>
<keyword evidence="8" id="KW-1185">Reference proteome</keyword>
<feature type="transmembrane region" description="Helical" evidence="6">
    <location>
        <begin position="12"/>
        <end position="36"/>
    </location>
</feature>
<dbReference type="InterPro" id="IPR011701">
    <property type="entry name" value="MFS"/>
</dbReference>
<feature type="transmembrane region" description="Helical" evidence="6">
    <location>
        <begin position="191"/>
        <end position="209"/>
    </location>
</feature>
<keyword evidence="3 6" id="KW-0812">Transmembrane</keyword>
<dbReference type="InterPro" id="IPR050375">
    <property type="entry name" value="MFS_TsgA-like"/>
</dbReference>
<dbReference type="EMBL" id="JACWMW010000001">
    <property type="protein sequence ID" value="MBD1384042.1"/>
    <property type="molecule type" value="Genomic_DNA"/>
</dbReference>
<evidence type="ECO:0000256" key="6">
    <source>
        <dbReference type="SAM" id="Phobius"/>
    </source>
</evidence>
<feature type="transmembrane region" description="Helical" evidence="6">
    <location>
        <begin position="437"/>
        <end position="454"/>
    </location>
</feature>
<comment type="subcellular location">
    <subcellularLocation>
        <location evidence="1">Cell inner membrane</location>
        <topology evidence="1">Multi-pass membrane protein</topology>
    </subcellularLocation>
</comment>
<dbReference type="Proteomes" id="UP000618754">
    <property type="component" value="Unassembled WGS sequence"/>
</dbReference>
<evidence type="ECO:0000256" key="1">
    <source>
        <dbReference type="ARBA" id="ARBA00004429"/>
    </source>
</evidence>
<sequence>MAQDNSKSNGSALYTIITVFFFWGFLAASNGIFIPFCKAHFNLSQFESQLIDFTFYGGYFIGSLILYFASAITKIDILNKIGYKNGIIYGLLISAVGALIMIPAINSGSFAFILLTFFIIALGFSLQQTAANPFVVALGSPETGTHRLNFAGGVNNFGSIWGPVIVGIVLFGSASAKIPAKDVQISSVNNLYLILAGLFIAVAIFFWISKLPRVTSDEKIEPSNKANRPLGVIFIAFLLILAAGPVSTYFGNKTAEQNNITVNAQLYKDHGGETLEQIDKIANITPQEKADFVFYVKHVNQYKSYMVYASLAIILITLLTTISTSSKKKEGWGAMQYPQLILGMLAIFTYVGVEVTIQSNMGALLETPKFGNFTTDQVSPFISLYWGSLMIGRWTGAIAAFNLSKQVKFLLTVIVPFIAFGVVLLVNGISGTDVHSFYPYAGCVAILVIGFLIGNQKPVRTLALFGVLGAIFMIIGLATTGMVAVFAFISGGLCCSIMWPSIFSLSVTGLGKYTSQGSAFLIMMILGGSIIPPVQGILADTAGIHNSYIIPVIGFAYLAFFALKAGSILKKQGIDVDNMEASGGH</sequence>
<dbReference type="SUPFAM" id="SSF103473">
    <property type="entry name" value="MFS general substrate transporter"/>
    <property type="match status" value="1"/>
</dbReference>
<gene>
    <name evidence="7" type="ORF">IDJ75_02040</name>
</gene>
<feature type="transmembrane region" description="Helical" evidence="6">
    <location>
        <begin position="230"/>
        <end position="250"/>
    </location>
</feature>
<accession>A0ABR7X0C1</accession>
<organism evidence="7 8">
    <name type="scientific">Mucilaginibacter rigui</name>
    <dbReference type="NCBI Taxonomy" id="534635"/>
    <lineage>
        <taxon>Bacteria</taxon>
        <taxon>Pseudomonadati</taxon>
        <taxon>Bacteroidota</taxon>
        <taxon>Sphingobacteriia</taxon>
        <taxon>Sphingobacteriales</taxon>
        <taxon>Sphingobacteriaceae</taxon>
        <taxon>Mucilaginibacter</taxon>
    </lineage>
</organism>
<feature type="transmembrane region" description="Helical" evidence="6">
    <location>
        <begin position="87"/>
        <end position="105"/>
    </location>
</feature>
<dbReference type="PANTHER" id="PTHR43702:SF3">
    <property type="entry name" value="PROTEIN TSGA"/>
    <property type="match status" value="1"/>
</dbReference>